<gene>
    <name evidence="1" type="ORF">METZ01_LOCUS367392</name>
</gene>
<feature type="non-terminal residue" evidence="1">
    <location>
        <position position="306"/>
    </location>
</feature>
<protein>
    <submittedName>
        <fullName evidence="1">Uncharacterized protein</fullName>
    </submittedName>
</protein>
<evidence type="ECO:0000313" key="1">
    <source>
        <dbReference type="EMBL" id="SVD14538.1"/>
    </source>
</evidence>
<organism evidence="1">
    <name type="scientific">marine metagenome</name>
    <dbReference type="NCBI Taxonomy" id="408172"/>
    <lineage>
        <taxon>unclassified sequences</taxon>
        <taxon>metagenomes</taxon>
        <taxon>ecological metagenomes</taxon>
    </lineage>
</organism>
<dbReference type="AlphaFoldDB" id="A0A382SZF0"/>
<sequence length="306" mass="31718">ESSLTTTVDESELEDMESFEDNFESFIETELGLPDGAVEVISVTIISRSNLEIEVEFTITLTEEELAETEFNSSEDIGEALIDVENDITEGDGLIFIDGCTDEMACNYNSDATIDDESCLYAEENFDCNGNCTVDEDCTGACGGSAIEDECGICNGDGIPDGDCDCSGNVDLGCGCGEEGPSGCDETCGSELEFDECGECGGDGIPDWACDCAGNVEDCAGICGGSAVEDECGECGGSGIPDGECDCNGNVEDCAGECGGTAENCPDWVDNPGGYEFVAALSGGIVLDEGIQLGDCLEGEIDEYGI</sequence>
<proteinExistence type="predicted"/>
<accession>A0A382SZF0</accession>
<reference evidence="1" key="1">
    <citation type="submission" date="2018-05" db="EMBL/GenBank/DDBJ databases">
        <authorList>
            <person name="Lanie J.A."/>
            <person name="Ng W.-L."/>
            <person name="Kazmierczak K.M."/>
            <person name="Andrzejewski T.M."/>
            <person name="Davidsen T.M."/>
            <person name="Wayne K.J."/>
            <person name="Tettelin H."/>
            <person name="Glass J.I."/>
            <person name="Rusch D."/>
            <person name="Podicherti R."/>
            <person name="Tsui H.-C.T."/>
            <person name="Winkler M.E."/>
        </authorList>
    </citation>
    <scope>NUCLEOTIDE SEQUENCE</scope>
</reference>
<name>A0A382SZF0_9ZZZZ</name>
<feature type="non-terminal residue" evidence="1">
    <location>
        <position position="1"/>
    </location>
</feature>
<dbReference type="EMBL" id="UINC01132306">
    <property type="protein sequence ID" value="SVD14538.1"/>
    <property type="molecule type" value="Genomic_DNA"/>
</dbReference>